<proteinExistence type="predicted"/>
<dbReference type="EMBL" id="GL446000">
    <property type="protein sequence ID" value="EFN88611.1"/>
    <property type="molecule type" value="Genomic_DNA"/>
</dbReference>
<dbReference type="OMA" id="CQTEECY"/>
<dbReference type="InParanoid" id="E2B6M7"/>
<dbReference type="Proteomes" id="UP000008237">
    <property type="component" value="Unassembled WGS sequence"/>
</dbReference>
<dbReference type="AlphaFoldDB" id="E2B6M7"/>
<dbReference type="PANTHER" id="PTHR12458">
    <property type="entry name" value="ORF PROTEIN"/>
    <property type="match status" value="1"/>
</dbReference>
<evidence type="ECO:0000313" key="2">
    <source>
        <dbReference type="EMBL" id="EFN88611.1"/>
    </source>
</evidence>
<accession>E2B6M7</accession>
<organism evidence="3">
    <name type="scientific">Harpegnathos saltator</name>
    <name type="common">Jerdon's jumping ant</name>
    <dbReference type="NCBI Taxonomy" id="610380"/>
    <lineage>
        <taxon>Eukaryota</taxon>
        <taxon>Metazoa</taxon>
        <taxon>Ecdysozoa</taxon>
        <taxon>Arthropoda</taxon>
        <taxon>Hexapoda</taxon>
        <taxon>Insecta</taxon>
        <taxon>Pterygota</taxon>
        <taxon>Neoptera</taxon>
        <taxon>Endopterygota</taxon>
        <taxon>Hymenoptera</taxon>
        <taxon>Apocrita</taxon>
        <taxon>Aculeata</taxon>
        <taxon>Formicoidea</taxon>
        <taxon>Formicidae</taxon>
        <taxon>Ponerinae</taxon>
        <taxon>Ponerini</taxon>
        <taxon>Harpegnathos</taxon>
    </lineage>
</organism>
<dbReference type="OrthoDB" id="7698751at2759"/>
<evidence type="ECO:0000259" key="1">
    <source>
        <dbReference type="Pfam" id="PF05018"/>
    </source>
</evidence>
<reference evidence="2 3" key="1">
    <citation type="journal article" date="2010" name="Science">
        <title>Genomic comparison of the ants Camponotus floridanus and Harpegnathos saltator.</title>
        <authorList>
            <person name="Bonasio R."/>
            <person name="Zhang G."/>
            <person name="Ye C."/>
            <person name="Mutti N.S."/>
            <person name="Fang X."/>
            <person name="Qin N."/>
            <person name="Donahue G."/>
            <person name="Yang P."/>
            <person name="Li Q."/>
            <person name="Li C."/>
            <person name="Zhang P."/>
            <person name="Huang Z."/>
            <person name="Berger S.L."/>
            <person name="Reinberg D."/>
            <person name="Wang J."/>
            <person name="Liebig J."/>
        </authorList>
    </citation>
    <scope>NUCLEOTIDE SEQUENCE [LARGE SCALE GENOMIC DNA]</scope>
    <source>
        <strain evidence="2 3">R22 G/1</strain>
    </source>
</reference>
<gene>
    <name evidence="2" type="ORF">EAI_10913</name>
</gene>
<sequence length="481" mass="55076">MSNNQICGYISLLYSVAGKPLDLWSKHVSLGGKIRRVSDDMLHGDRVIEIVGPHDSIVSTSITAPAEVVNTLNIRLPVLVLIIKNLKSHFKLEVQITDKNQYRKRFSFMTYNLEKLPSINASTACIPLKLEECWNILEINLQTLCRMVYGTDYEALQRMIVYSDCRLRRVYLQDRHYGHDETPIELCNAFLDAYMSKWGINFMEKTCQTEECYTGFTHVFHTSSNHTHRYVYFSFNFLGLSKQRDSNPLKSNNTAVKSKATVLSVKAGSSKDTNDTDKSDNLSALGTIMNLHDSKILKGNYVSLGTLNNEAKMHSNQYVIRQQNWIGRPKFLMNETTVRNKLRETSNNMTEKQENRNKKVIHETGDANSFVKLNHMLHLASPARTSQFLRMHVDKTLFQNNSQNKTEFPKRLYPYRIRDSKDTPVAQKSNVDSVTNTKFRISVTNFPVASKPNLSTNTGISCNKMKNDIIASSDKYLKKKK</sequence>
<keyword evidence="3" id="KW-1185">Reference proteome</keyword>
<name>E2B6M7_HARSA</name>
<dbReference type="STRING" id="610380.E2B6M7"/>
<evidence type="ECO:0000313" key="3">
    <source>
        <dbReference type="Proteomes" id="UP000008237"/>
    </source>
</evidence>
<dbReference type="PhylomeDB" id="E2B6M7"/>
<dbReference type="InterPro" id="IPR007714">
    <property type="entry name" value="CFA20_dom"/>
</dbReference>
<dbReference type="InterPro" id="IPR040441">
    <property type="entry name" value="CFA20/CFAP20DC"/>
</dbReference>
<dbReference type="Pfam" id="PF05018">
    <property type="entry name" value="CFA20_dom"/>
    <property type="match status" value="1"/>
</dbReference>
<feature type="domain" description="CFA20" evidence="1">
    <location>
        <begin position="4"/>
        <end position="188"/>
    </location>
</feature>
<protein>
    <submittedName>
        <fullName evidence="2">UPF0468 protein CG5343</fullName>
    </submittedName>
</protein>
<dbReference type="KEGG" id="hst:105191588"/>